<evidence type="ECO:0000256" key="1">
    <source>
        <dbReference type="SAM" id="MobiDB-lite"/>
    </source>
</evidence>
<sequence length="268" mass="29829">MAPSEQSWVPPNPPAGIPTTTPAIPPARSTPARRYGKIQDEGTIRQRWLEDPTDTTCQIQPSTLTVADLISAHWYVRTAKHNIPFQVAENAFALGYANEAVYNQTLTQNYAEGDLGLAGCDNVYDILVGEGLIIAEGMFRTDGPQFAHIARAHLQEVAEPRSLRHFYVCDIVNVDTRKFVQEVLYSSRNGLTWPPVCAAPRIWQYNTPEYQGLLGTRVGKCAVYLVLEIFPRGTYYISRIVTWDQSCALEIRFDIEPIPGSSVDAASL</sequence>
<organism evidence="2">
    <name type="scientific">Penicillium chrysogenum</name>
    <name type="common">Penicillium notatum</name>
    <dbReference type="NCBI Taxonomy" id="5076"/>
    <lineage>
        <taxon>Eukaryota</taxon>
        <taxon>Fungi</taxon>
        <taxon>Dikarya</taxon>
        <taxon>Ascomycota</taxon>
        <taxon>Pezizomycotina</taxon>
        <taxon>Eurotiomycetes</taxon>
        <taxon>Eurotiomycetidae</taxon>
        <taxon>Eurotiales</taxon>
        <taxon>Aspergillaceae</taxon>
        <taxon>Penicillium</taxon>
        <taxon>Penicillium chrysogenum species complex</taxon>
    </lineage>
</organism>
<reference evidence="2" key="1">
    <citation type="journal article" date="2014" name="Genome Announc.">
        <title>Complete sequencing and chromosome-scale genome assembly of the industrial progenitor strain P2niaD18 from the penicillin producer Penicillium chrysogenum.</title>
        <authorList>
            <person name="Specht T."/>
            <person name="Dahlmann T.A."/>
            <person name="Zadra I."/>
            <person name="Kurnsteiner H."/>
            <person name="Kuck U."/>
        </authorList>
    </citation>
    <scope>NUCLEOTIDE SEQUENCE [LARGE SCALE GENOMIC DNA]</scope>
    <source>
        <strain evidence="2">P2niaD18</strain>
    </source>
</reference>
<name>A0A167PR05_PENCH</name>
<dbReference type="PhylomeDB" id="A0A167PR05"/>
<feature type="compositionally biased region" description="Low complexity" evidence="1">
    <location>
        <begin position="17"/>
        <end position="32"/>
    </location>
</feature>
<proteinExistence type="predicted"/>
<gene>
    <name evidence="2" type="ORF">EN45_107800</name>
</gene>
<dbReference type="AlphaFoldDB" id="A0A167PR05"/>
<protein>
    <submittedName>
        <fullName evidence="2">Uncharacterized protein</fullName>
    </submittedName>
</protein>
<feature type="region of interest" description="Disordered" evidence="1">
    <location>
        <begin position="1"/>
        <end position="33"/>
    </location>
</feature>
<dbReference type="Proteomes" id="UP000076449">
    <property type="component" value="Chromosome IV"/>
</dbReference>
<evidence type="ECO:0000313" key="2">
    <source>
        <dbReference type="EMBL" id="KZN83674.1"/>
    </source>
</evidence>
<dbReference type="EMBL" id="CM002801">
    <property type="protein sequence ID" value="KZN83674.1"/>
    <property type="molecule type" value="Genomic_DNA"/>
</dbReference>
<accession>A0A167PR05</accession>